<accession>A0ABX1F492</accession>
<dbReference type="Proteomes" id="UP000765160">
    <property type="component" value="Unassembled WGS sequence"/>
</dbReference>
<evidence type="ECO:0000313" key="3">
    <source>
        <dbReference type="Proteomes" id="UP000765160"/>
    </source>
</evidence>
<sequence length="180" mass="18576">MKFPQLIQRAALIAGVAIVTGLGGNAAQAQSRNCIDTLAGMPDASRFVDVVSRSHLVEDLRQVGPFTLFVPTNAAVSEVTPALINVLFPMGASGEGGTADPILAPAAINAHILEGRYTSAALEPGLTMPARTRAGNTIEVANLGGKVTLRATNGAVANVVRGDIPCSNGVIHMIDRSLVR</sequence>
<dbReference type="EMBL" id="JAAVTX010000006">
    <property type="protein sequence ID" value="NKE47122.1"/>
    <property type="molecule type" value="Genomic_DNA"/>
</dbReference>
<dbReference type="PANTHER" id="PTHR10900">
    <property type="entry name" value="PERIOSTIN-RELATED"/>
    <property type="match status" value="1"/>
</dbReference>
<evidence type="ECO:0000313" key="2">
    <source>
        <dbReference type="EMBL" id="NKE47122.1"/>
    </source>
</evidence>
<dbReference type="SMART" id="SM00554">
    <property type="entry name" value="FAS1"/>
    <property type="match status" value="1"/>
</dbReference>
<dbReference type="Pfam" id="PF02469">
    <property type="entry name" value="Fasciclin"/>
    <property type="match status" value="1"/>
</dbReference>
<protein>
    <submittedName>
        <fullName evidence="2">Fasciclin domain-containing protein</fullName>
    </submittedName>
</protein>
<dbReference type="InterPro" id="IPR000782">
    <property type="entry name" value="FAS1_domain"/>
</dbReference>
<proteinExistence type="predicted"/>
<dbReference type="InterPro" id="IPR036378">
    <property type="entry name" value="FAS1_dom_sf"/>
</dbReference>
<dbReference type="PROSITE" id="PS50213">
    <property type="entry name" value="FAS1"/>
    <property type="match status" value="1"/>
</dbReference>
<dbReference type="PANTHER" id="PTHR10900:SF77">
    <property type="entry name" value="FI19380P1"/>
    <property type="match status" value="1"/>
</dbReference>
<evidence type="ECO:0000259" key="1">
    <source>
        <dbReference type="PROSITE" id="PS50213"/>
    </source>
</evidence>
<dbReference type="Gene3D" id="2.30.180.10">
    <property type="entry name" value="FAS1 domain"/>
    <property type="match status" value="1"/>
</dbReference>
<organism evidence="2 3">
    <name type="scientific">Falsiroseomonas frigidaquae</name>
    <dbReference type="NCBI Taxonomy" id="487318"/>
    <lineage>
        <taxon>Bacteria</taxon>
        <taxon>Pseudomonadati</taxon>
        <taxon>Pseudomonadota</taxon>
        <taxon>Alphaproteobacteria</taxon>
        <taxon>Acetobacterales</taxon>
        <taxon>Roseomonadaceae</taxon>
        <taxon>Falsiroseomonas</taxon>
    </lineage>
</organism>
<dbReference type="InterPro" id="IPR050904">
    <property type="entry name" value="Adhesion/Biosynth-related"/>
</dbReference>
<keyword evidence="3" id="KW-1185">Reference proteome</keyword>
<feature type="domain" description="FAS1" evidence="1">
    <location>
        <begin position="31"/>
        <end position="178"/>
    </location>
</feature>
<comment type="caution">
    <text evidence="2">The sequence shown here is derived from an EMBL/GenBank/DDBJ whole genome shotgun (WGS) entry which is preliminary data.</text>
</comment>
<reference evidence="2 3" key="1">
    <citation type="submission" date="2020-03" db="EMBL/GenBank/DDBJ databases">
        <title>Roseomonas selenitidurans sp. nov. isolated from soil.</title>
        <authorList>
            <person name="Liu H."/>
        </authorList>
    </citation>
    <scope>NUCLEOTIDE SEQUENCE [LARGE SCALE GENOMIC DNA]</scope>
    <source>
        <strain evidence="2 3">JCM 15073</strain>
    </source>
</reference>
<name>A0ABX1F492_9PROT</name>
<dbReference type="SUPFAM" id="SSF82153">
    <property type="entry name" value="FAS1 domain"/>
    <property type="match status" value="1"/>
</dbReference>
<gene>
    <name evidence="2" type="ORF">HB662_20250</name>
</gene>
<dbReference type="RefSeq" id="WP_168052146.1">
    <property type="nucleotide sequence ID" value="NZ_JAATJR010000006.1"/>
</dbReference>